<protein>
    <submittedName>
        <fullName evidence="1">Uncharacterized protein</fullName>
    </submittedName>
</protein>
<reference evidence="1 2" key="1">
    <citation type="submission" date="2021-06" db="EMBL/GenBank/DDBJ databases">
        <authorList>
            <person name="Palmer J.M."/>
        </authorList>
    </citation>
    <scope>NUCLEOTIDE SEQUENCE [LARGE SCALE GENOMIC DNA]</scope>
    <source>
        <strain evidence="1 2">XR_2019</strain>
        <tissue evidence="1">Muscle</tissue>
    </source>
</reference>
<comment type="caution">
    <text evidence="1">The sequence shown here is derived from an EMBL/GenBank/DDBJ whole genome shotgun (WGS) entry which is preliminary data.</text>
</comment>
<keyword evidence="2" id="KW-1185">Reference proteome</keyword>
<evidence type="ECO:0000313" key="1">
    <source>
        <dbReference type="EMBL" id="MEQ2262632.1"/>
    </source>
</evidence>
<evidence type="ECO:0000313" key="2">
    <source>
        <dbReference type="Proteomes" id="UP001444071"/>
    </source>
</evidence>
<sequence>MVRLHIRGADANYRWLRLLSTLVRVVIPLPNVRDVLGVQAVLSHLRPGIMLEQVCSAFILIFLLGDTEQQFNLIPAFTFFPDYILVLQSNCKETISFSSPQSSQSRPPSLAFIAILCLYLPCLVNKADFQWVS</sequence>
<dbReference type="EMBL" id="JAHRIM010020641">
    <property type="protein sequence ID" value="MEQ2262632.1"/>
    <property type="molecule type" value="Genomic_DNA"/>
</dbReference>
<gene>
    <name evidence="1" type="ORF">XENORESO_017868</name>
</gene>
<accession>A0ABV0W0Z3</accession>
<organism evidence="1 2">
    <name type="scientific">Xenotaenia resolanae</name>
    <dbReference type="NCBI Taxonomy" id="208358"/>
    <lineage>
        <taxon>Eukaryota</taxon>
        <taxon>Metazoa</taxon>
        <taxon>Chordata</taxon>
        <taxon>Craniata</taxon>
        <taxon>Vertebrata</taxon>
        <taxon>Euteleostomi</taxon>
        <taxon>Actinopterygii</taxon>
        <taxon>Neopterygii</taxon>
        <taxon>Teleostei</taxon>
        <taxon>Neoteleostei</taxon>
        <taxon>Acanthomorphata</taxon>
        <taxon>Ovalentaria</taxon>
        <taxon>Atherinomorphae</taxon>
        <taxon>Cyprinodontiformes</taxon>
        <taxon>Goodeidae</taxon>
        <taxon>Xenotaenia</taxon>
    </lineage>
</organism>
<name>A0ABV0W0Z3_9TELE</name>
<proteinExistence type="predicted"/>
<dbReference type="Proteomes" id="UP001444071">
    <property type="component" value="Unassembled WGS sequence"/>
</dbReference>